<reference evidence="1" key="1">
    <citation type="submission" date="2023-04" db="EMBL/GenBank/DDBJ databases">
        <title>Candida boidinii NBRC 1967.</title>
        <authorList>
            <person name="Ichikawa N."/>
            <person name="Sato H."/>
            <person name="Tonouchi N."/>
        </authorList>
    </citation>
    <scope>NUCLEOTIDE SEQUENCE</scope>
    <source>
        <strain evidence="1">NBRC 1967</strain>
    </source>
</reference>
<sequence length="394" mass="45557">MELQNFIKICSLLLSPVIQNSNIDLVLPFKWKLHLYNELKLTPHAQRHKQGNHCLMDEKLLSSKKWEIINDILFKSKSNASIKLDVIPSQSPLFSDVGKYMSDSDYTQNSIRLFFKLVNLPRIYNSRSLHLVHKSMVPDSDKIIKRIISGLGIHSNSLSILNSGGRKLTKFQSLVVAKVQIEKIIKDLFDNSGIQPQFTKESDFFANKVEFFIQTTFQKSIILLWICYWDNNLKKQRNINICSFELRKMKFLDDYIEFALKISMFIKLSQFYESGNIVNTRFLQDQNSSFTPLSESTTLNPSQMSDNNFAADFTRKFEHHNNNNQQQPKDEITRDLKFTRSHSVAPLKLPAGSGSHLQTIHTCNTFATNNTEIQHESLSFNYGSLMEFSRLIII</sequence>
<evidence type="ECO:0000313" key="1">
    <source>
        <dbReference type="EMBL" id="GME89806.1"/>
    </source>
</evidence>
<name>A0ACB5TJH6_CANBO</name>
<gene>
    <name evidence="1" type="ORF">Cboi01_000156500</name>
</gene>
<dbReference type="EMBL" id="BSXV01000601">
    <property type="protein sequence ID" value="GME89806.1"/>
    <property type="molecule type" value="Genomic_DNA"/>
</dbReference>
<protein>
    <submittedName>
        <fullName evidence="1">Unnamed protein product</fullName>
    </submittedName>
</protein>
<keyword evidence="2" id="KW-1185">Reference proteome</keyword>
<dbReference type="Proteomes" id="UP001165101">
    <property type="component" value="Unassembled WGS sequence"/>
</dbReference>
<proteinExistence type="predicted"/>
<comment type="caution">
    <text evidence="1">The sequence shown here is derived from an EMBL/GenBank/DDBJ whole genome shotgun (WGS) entry which is preliminary data.</text>
</comment>
<organism evidence="1 2">
    <name type="scientific">Candida boidinii</name>
    <name type="common">Yeast</name>
    <dbReference type="NCBI Taxonomy" id="5477"/>
    <lineage>
        <taxon>Eukaryota</taxon>
        <taxon>Fungi</taxon>
        <taxon>Dikarya</taxon>
        <taxon>Ascomycota</taxon>
        <taxon>Saccharomycotina</taxon>
        <taxon>Pichiomycetes</taxon>
        <taxon>Pichiales</taxon>
        <taxon>Pichiaceae</taxon>
        <taxon>Ogataea</taxon>
        <taxon>Ogataea/Candida clade</taxon>
    </lineage>
</organism>
<evidence type="ECO:0000313" key="2">
    <source>
        <dbReference type="Proteomes" id="UP001165101"/>
    </source>
</evidence>
<accession>A0ACB5TJH6</accession>